<dbReference type="NCBIfam" id="TIGR01221">
    <property type="entry name" value="rmlC"/>
    <property type="match status" value="1"/>
</dbReference>
<dbReference type="OrthoDB" id="9800680at2"/>
<dbReference type="GO" id="GO:0000271">
    <property type="term" value="P:polysaccharide biosynthetic process"/>
    <property type="evidence" value="ECO:0007669"/>
    <property type="project" value="TreeGrafter"/>
</dbReference>
<evidence type="ECO:0000256" key="2">
    <source>
        <dbReference type="PIRSR" id="PIRSR600888-3"/>
    </source>
</evidence>
<dbReference type="EMBL" id="FOHN01000003">
    <property type="protein sequence ID" value="SES80420.1"/>
    <property type="molecule type" value="Genomic_DNA"/>
</dbReference>
<dbReference type="EC" id="5.1.3.13" evidence="3"/>
<comment type="pathway">
    <text evidence="3">Carbohydrate biosynthesis; dTDP-L-rhamnose biosynthesis.</text>
</comment>
<proteinExistence type="inferred from homology"/>
<reference evidence="4 5" key="1">
    <citation type="submission" date="2016-10" db="EMBL/GenBank/DDBJ databases">
        <authorList>
            <person name="de Groot N.N."/>
        </authorList>
    </citation>
    <scope>NUCLEOTIDE SEQUENCE [LARGE SCALE GENOMIC DNA]</scope>
    <source>
        <strain evidence="4 5">DSM 1801</strain>
    </source>
</reference>
<evidence type="ECO:0000256" key="3">
    <source>
        <dbReference type="RuleBase" id="RU364069"/>
    </source>
</evidence>
<dbReference type="CDD" id="cd00438">
    <property type="entry name" value="cupin_RmlC"/>
    <property type="match status" value="1"/>
</dbReference>
<dbReference type="Proteomes" id="UP000199800">
    <property type="component" value="Unassembled WGS sequence"/>
</dbReference>
<keyword evidence="3" id="KW-0413">Isomerase</keyword>
<dbReference type="GO" id="GO:0019305">
    <property type="term" value="P:dTDP-rhamnose biosynthetic process"/>
    <property type="evidence" value="ECO:0007669"/>
    <property type="project" value="UniProtKB-UniRule"/>
</dbReference>
<keyword evidence="5" id="KW-1185">Reference proteome</keyword>
<dbReference type="PANTHER" id="PTHR21047">
    <property type="entry name" value="DTDP-6-DEOXY-D-GLUCOSE-3,5 EPIMERASE"/>
    <property type="match status" value="1"/>
</dbReference>
<name>A0A1H9ZFP5_9FIRM</name>
<evidence type="ECO:0000313" key="5">
    <source>
        <dbReference type="Proteomes" id="UP000199800"/>
    </source>
</evidence>
<protein>
    <recommendedName>
        <fullName evidence="3">dTDP-4-dehydrorhamnose 3,5-epimerase</fullName>
        <ecNumber evidence="3">5.1.3.13</ecNumber>
    </recommendedName>
    <alternativeName>
        <fullName evidence="3">Thymidine diphospho-4-keto-rhamnose 3,5-epimerase</fullName>
    </alternativeName>
</protein>
<feature type="active site" description="Proton donor" evidence="1">
    <location>
        <position position="134"/>
    </location>
</feature>
<dbReference type="RefSeq" id="WP_092476421.1">
    <property type="nucleotide sequence ID" value="NZ_FOHN01000003.1"/>
</dbReference>
<dbReference type="GO" id="GO:0005829">
    <property type="term" value="C:cytosol"/>
    <property type="evidence" value="ECO:0007669"/>
    <property type="project" value="TreeGrafter"/>
</dbReference>
<comment type="function">
    <text evidence="3">Catalyzes the epimerization of the C3' and C5'positions of dTDP-6-deoxy-D-xylo-4-hexulose, forming dTDP-6-deoxy-L-lyxo-4-hexulose.</text>
</comment>
<dbReference type="UniPathway" id="UPA00124"/>
<accession>A0A1H9ZFP5</accession>
<dbReference type="SUPFAM" id="SSF51182">
    <property type="entry name" value="RmlC-like cupins"/>
    <property type="match status" value="1"/>
</dbReference>
<sequence>MNNFTFEKCGDIEGLYEITPKVFGDARGYNIVSYEYEQFKEAGLDMVFVQDNQSASKKGVLRGLHYQKEHMQGKLVRVVSGKVFDVAVDIRKDSKTYGKWYGIVLDSEKKNMFYIPEGFAHGFLVLSDYAEFLYKLTDYYHPEEEAGYMWNDPAIGIEWPEIDAEVILSEKDGKYAPFTK</sequence>
<evidence type="ECO:0000256" key="1">
    <source>
        <dbReference type="PIRSR" id="PIRSR600888-1"/>
    </source>
</evidence>
<dbReference type="GO" id="GO:0008830">
    <property type="term" value="F:dTDP-4-dehydrorhamnose 3,5-epimerase activity"/>
    <property type="evidence" value="ECO:0007669"/>
    <property type="project" value="UniProtKB-UniRule"/>
</dbReference>
<dbReference type="STRING" id="29364.SAMN04487772_103184"/>
<dbReference type="PANTHER" id="PTHR21047:SF2">
    <property type="entry name" value="THYMIDINE DIPHOSPHO-4-KETO-RHAMNOSE 3,5-EPIMERASE"/>
    <property type="match status" value="1"/>
</dbReference>
<dbReference type="AlphaFoldDB" id="A0A1H9ZFP5"/>
<comment type="subunit">
    <text evidence="3">Homodimer.</text>
</comment>
<evidence type="ECO:0000313" key="4">
    <source>
        <dbReference type="EMBL" id="SES80420.1"/>
    </source>
</evidence>
<dbReference type="Gene3D" id="2.60.120.10">
    <property type="entry name" value="Jelly Rolls"/>
    <property type="match status" value="1"/>
</dbReference>
<dbReference type="InterPro" id="IPR000888">
    <property type="entry name" value="RmlC-like"/>
</dbReference>
<dbReference type="InterPro" id="IPR011051">
    <property type="entry name" value="RmlC_Cupin_sf"/>
</dbReference>
<dbReference type="Pfam" id="PF00908">
    <property type="entry name" value="dTDP_sugar_isom"/>
    <property type="match status" value="1"/>
</dbReference>
<comment type="similarity">
    <text evidence="3">Belongs to the dTDP-4-dehydrorhamnose 3,5-epimerase family.</text>
</comment>
<gene>
    <name evidence="4" type="ORF">SAMN04487772_103184</name>
</gene>
<dbReference type="InterPro" id="IPR014710">
    <property type="entry name" value="RmlC-like_jellyroll"/>
</dbReference>
<feature type="site" description="Participates in a stacking interaction with the thymidine ring of dTDP-4-oxo-6-deoxyglucose" evidence="2">
    <location>
        <position position="140"/>
    </location>
</feature>
<feature type="active site" description="Proton acceptor" evidence="1">
    <location>
        <position position="65"/>
    </location>
</feature>
<organism evidence="4 5">
    <name type="scientific">[Clostridium] polysaccharolyticum</name>
    <dbReference type="NCBI Taxonomy" id="29364"/>
    <lineage>
        <taxon>Bacteria</taxon>
        <taxon>Bacillati</taxon>
        <taxon>Bacillota</taxon>
        <taxon>Clostridia</taxon>
        <taxon>Lachnospirales</taxon>
        <taxon>Lachnospiraceae</taxon>
    </lineage>
</organism>
<comment type="catalytic activity">
    <reaction evidence="3">
        <text>dTDP-4-dehydro-6-deoxy-alpha-D-glucose = dTDP-4-dehydro-beta-L-rhamnose</text>
        <dbReference type="Rhea" id="RHEA:16969"/>
        <dbReference type="ChEBI" id="CHEBI:57649"/>
        <dbReference type="ChEBI" id="CHEBI:62830"/>
        <dbReference type="EC" id="5.1.3.13"/>
    </reaction>
</comment>